<proteinExistence type="predicted"/>
<protein>
    <submittedName>
        <fullName evidence="2">Uncharacterized protein</fullName>
    </submittedName>
</protein>
<evidence type="ECO:0000256" key="1">
    <source>
        <dbReference type="SAM" id="Phobius"/>
    </source>
</evidence>
<feature type="transmembrane region" description="Helical" evidence="1">
    <location>
        <begin position="78"/>
        <end position="107"/>
    </location>
</feature>
<evidence type="ECO:0000313" key="2">
    <source>
        <dbReference type="EMBL" id="TKR64111.1"/>
    </source>
</evidence>
<gene>
    <name evidence="2" type="ORF">L596_024697</name>
</gene>
<keyword evidence="1" id="KW-1133">Transmembrane helix</keyword>
<name>A0A4U5M5H1_STECR</name>
<sequence length="159" mass="17385">MRKILIAPEDEDTAKLAGSFPTRSHPHGVVPVEQRPISSLLCVFLLAFYPNSAFRIMDPPPYSPRADERQTQLYNSKHFCCCGCVDVKTGTIVIAIFYIIIMIMQMLGSLQQAFQGGNGLTMLGMLVSVITIICSGMAIDGVNNGQHRQLIGLISIIVS</sequence>
<feature type="transmembrane region" description="Helical" evidence="1">
    <location>
        <begin position="119"/>
        <end position="139"/>
    </location>
</feature>
<comment type="caution">
    <text evidence="2">The sequence shown here is derived from an EMBL/GenBank/DDBJ whole genome shotgun (WGS) entry which is preliminary data.</text>
</comment>
<evidence type="ECO:0000313" key="3">
    <source>
        <dbReference type="Proteomes" id="UP000298663"/>
    </source>
</evidence>
<dbReference type="Proteomes" id="UP000298663">
    <property type="component" value="Unassembled WGS sequence"/>
</dbReference>
<accession>A0A4U5M5H1</accession>
<organism evidence="2 3">
    <name type="scientific">Steinernema carpocapsae</name>
    <name type="common">Entomopathogenic nematode</name>
    <dbReference type="NCBI Taxonomy" id="34508"/>
    <lineage>
        <taxon>Eukaryota</taxon>
        <taxon>Metazoa</taxon>
        <taxon>Ecdysozoa</taxon>
        <taxon>Nematoda</taxon>
        <taxon>Chromadorea</taxon>
        <taxon>Rhabditida</taxon>
        <taxon>Tylenchina</taxon>
        <taxon>Panagrolaimomorpha</taxon>
        <taxon>Strongyloidoidea</taxon>
        <taxon>Steinernematidae</taxon>
        <taxon>Steinernema</taxon>
    </lineage>
</organism>
<reference evidence="2 3" key="1">
    <citation type="journal article" date="2015" name="Genome Biol.">
        <title>Comparative genomics of Steinernema reveals deeply conserved gene regulatory networks.</title>
        <authorList>
            <person name="Dillman A.R."/>
            <person name="Macchietto M."/>
            <person name="Porter C.F."/>
            <person name="Rogers A."/>
            <person name="Williams B."/>
            <person name="Antoshechkin I."/>
            <person name="Lee M.M."/>
            <person name="Goodwin Z."/>
            <person name="Lu X."/>
            <person name="Lewis E.E."/>
            <person name="Goodrich-Blair H."/>
            <person name="Stock S.P."/>
            <person name="Adams B.J."/>
            <person name="Sternberg P.W."/>
            <person name="Mortazavi A."/>
        </authorList>
    </citation>
    <scope>NUCLEOTIDE SEQUENCE [LARGE SCALE GENOMIC DNA]</scope>
    <source>
        <strain evidence="2 3">ALL</strain>
    </source>
</reference>
<keyword evidence="1" id="KW-0812">Transmembrane</keyword>
<keyword evidence="1" id="KW-0472">Membrane</keyword>
<keyword evidence="3" id="KW-1185">Reference proteome</keyword>
<dbReference type="AlphaFoldDB" id="A0A4U5M5H1"/>
<reference evidence="2 3" key="2">
    <citation type="journal article" date="2019" name="G3 (Bethesda)">
        <title>Hybrid Assembly of the Genome of the Entomopathogenic Nematode Steinernema carpocapsae Identifies the X-Chromosome.</title>
        <authorList>
            <person name="Serra L."/>
            <person name="Macchietto M."/>
            <person name="Macias-Munoz A."/>
            <person name="McGill C.J."/>
            <person name="Rodriguez I.M."/>
            <person name="Rodriguez B."/>
            <person name="Murad R."/>
            <person name="Mortazavi A."/>
        </authorList>
    </citation>
    <scope>NUCLEOTIDE SEQUENCE [LARGE SCALE GENOMIC DNA]</scope>
    <source>
        <strain evidence="2 3">ALL</strain>
    </source>
</reference>
<dbReference type="EMBL" id="AZBU02000009">
    <property type="protein sequence ID" value="TKR64111.1"/>
    <property type="molecule type" value="Genomic_DNA"/>
</dbReference>